<feature type="region of interest" description="Disordered" evidence="1">
    <location>
        <begin position="223"/>
        <end position="317"/>
    </location>
</feature>
<gene>
    <name evidence="2" type="ORF">PIIN_04283</name>
</gene>
<protein>
    <submittedName>
        <fullName evidence="2">Uncharacterized protein</fullName>
    </submittedName>
</protein>
<reference evidence="2 3" key="1">
    <citation type="journal article" date="2011" name="PLoS Pathog.">
        <title>Endophytic Life Strategies Decoded by Genome and Transcriptome Analyses of the Mutualistic Root Symbiont Piriformospora indica.</title>
        <authorList>
            <person name="Zuccaro A."/>
            <person name="Lahrmann U."/>
            <person name="Guldener U."/>
            <person name="Langen G."/>
            <person name="Pfiffi S."/>
            <person name="Biedenkopf D."/>
            <person name="Wong P."/>
            <person name="Samans B."/>
            <person name="Grimm C."/>
            <person name="Basiewicz M."/>
            <person name="Murat C."/>
            <person name="Martin F."/>
            <person name="Kogel K.H."/>
        </authorList>
    </citation>
    <scope>NUCLEOTIDE SEQUENCE [LARGE SCALE GENOMIC DNA]</scope>
    <source>
        <strain evidence="2 3">DSM 11827</strain>
    </source>
</reference>
<feature type="region of interest" description="Disordered" evidence="1">
    <location>
        <begin position="414"/>
        <end position="444"/>
    </location>
</feature>
<evidence type="ECO:0000313" key="3">
    <source>
        <dbReference type="Proteomes" id="UP000007148"/>
    </source>
</evidence>
<dbReference type="OrthoDB" id="3247065at2759"/>
<feature type="region of interest" description="Disordered" evidence="1">
    <location>
        <begin position="1"/>
        <end position="39"/>
    </location>
</feature>
<evidence type="ECO:0000313" key="2">
    <source>
        <dbReference type="EMBL" id="CCA70344.1"/>
    </source>
</evidence>
<dbReference type="AlphaFoldDB" id="G4TG98"/>
<dbReference type="EMBL" id="CAFZ01000079">
    <property type="protein sequence ID" value="CCA70344.1"/>
    <property type="molecule type" value="Genomic_DNA"/>
</dbReference>
<dbReference type="Proteomes" id="UP000007148">
    <property type="component" value="Unassembled WGS sequence"/>
</dbReference>
<organism evidence="2 3">
    <name type="scientific">Serendipita indica (strain DSM 11827)</name>
    <name type="common">Root endophyte fungus</name>
    <name type="synonym">Piriformospora indica</name>
    <dbReference type="NCBI Taxonomy" id="1109443"/>
    <lineage>
        <taxon>Eukaryota</taxon>
        <taxon>Fungi</taxon>
        <taxon>Dikarya</taxon>
        <taxon>Basidiomycota</taxon>
        <taxon>Agaricomycotina</taxon>
        <taxon>Agaricomycetes</taxon>
        <taxon>Sebacinales</taxon>
        <taxon>Serendipitaceae</taxon>
        <taxon>Serendipita</taxon>
    </lineage>
</organism>
<feature type="compositionally biased region" description="Low complexity" evidence="1">
    <location>
        <begin position="246"/>
        <end position="295"/>
    </location>
</feature>
<feature type="compositionally biased region" description="Polar residues" evidence="1">
    <location>
        <begin position="14"/>
        <end position="30"/>
    </location>
</feature>
<sequence>MSNSDSSRPRDDTPTSSSEAGQPAADQNHQAAKRAGPPVNFPSVLHVGRYFDGDTDEVNVIVCTQRTRRRHNGELPRCYTFGWRHINNYEVNGKSIPLPPKFGQSKEVPGYWKERVIGPNDSSGGWTSIDEEGDEAEQAFNVIDKRDVWREGNYISYGTGSASALEKIQGMHVPLRSYDAHRRFREDIWSTERVAERLAKEHAKRLKRELKGKQMAEQIETRAIHEKQTSSGLLPQSQYNQRATTSLSTAASQPDSSSSTASASSSSPPESSNDSASPPVKAQTTTLGGTKPTPKAQASKPPTQPPNDNRFGPDAFAPPAPWYQRMWNYRPGTTAWTADEQYAHRSYIIPHPLEAMKNNLVRSWTLVLTPTWKLLKGMKESVNSGLPKTVLLEMWKLTADDGQRKLIKRSKEAFDKKVAEEEERQRLEREDGTSSNDRNGERSS</sequence>
<dbReference type="HOGENOM" id="CLU_616940_0_0_1"/>
<name>G4TG98_SERID</name>
<evidence type="ECO:0000256" key="1">
    <source>
        <dbReference type="SAM" id="MobiDB-lite"/>
    </source>
</evidence>
<keyword evidence="3" id="KW-1185">Reference proteome</keyword>
<comment type="caution">
    <text evidence="2">The sequence shown here is derived from an EMBL/GenBank/DDBJ whole genome shotgun (WGS) entry which is preliminary data.</text>
</comment>
<proteinExistence type="predicted"/>
<feature type="compositionally biased region" description="Polar residues" evidence="1">
    <location>
        <begin position="229"/>
        <end position="245"/>
    </location>
</feature>
<accession>G4TG98</accession>
<dbReference type="InParanoid" id="G4TG98"/>